<feature type="compositionally biased region" description="Basic and acidic residues" evidence="1">
    <location>
        <begin position="364"/>
        <end position="375"/>
    </location>
</feature>
<dbReference type="EMBL" id="BRXX01000533">
    <property type="protein sequence ID" value="GMI15803.1"/>
    <property type="molecule type" value="Genomic_DNA"/>
</dbReference>
<sequence length="437" mass="47793">MSEDEIYLKHAAEVKSFCNNASQIVSKRALKDFEYLLESGSAPDPAAIIVLPLFQAAYELHSLLVPRKGRAQRGLTRETLALTDMVVKEYKGVYLTISTIWSGEEDASNFALTNDLAVVTKAIKSKLEILKALLEKVASSSTSPSKKVELDEEISFQNNELELFLRNLPPPNRFIIPAPARASPTVAKDEGSEHPRPGAGRQSPGLMDTLKLAFTACTPTANTTNTIGTAQQEIGCTMSADDVKSEKTPDDAKKEEEEAQQMTRLGVTTKITTQSDGSRTRVPQWSKVSRDFVNESPTSNFSHPKNEPARPPTPPQPKKEPARPPTPPKSKPVELKESLSATDSDSDSDSEDSVPNQTKLNRKTTTEKEEIKTEKASTLPSPGEKKQTAKTKVKRSIRNLFGKSRKKNLPGSPGKKGNRNVMGKVKGRGMIKSVNDA</sequence>
<accession>A0A9W7FPR5</accession>
<evidence type="ECO:0000313" key="3">
    <source>
        <dbReference type="Proteomes" id="UP001165160"/>
    </source>
</evidence>
<proteinExistence type="predicted"/>
<keyword evidence="3" id="KW-1185">Reference proteome</keyword>
<evidence type="ECO:0000256" key="1">
    <source>
        <dbReference type="SAM" id="MobiDB-lite"/>
    </source>
</evidence>
<gene>
    <name evidence="2" type="ORF">TrVE_jg4358</name>
</gene>
<feature type="compositionally biased region" description="Basic residues" evidence="1">
    <location>
        <begin position="388"/>
        <end position="408"/>
    </location>
</feature>
<feature type="compositionally biased region" description="Basic and acidic residues" evidence="1">
    <location>
        <begin position="187"/>
        <end position="196"/>
    </location>
</feature>
<dbReference type="AlphaFoldDB" id="A0A9W7FPR5"/>
<protein>
    <submittedName>
        <fullName evidence="2">Uncharacterized protein</fullName>
    </submittedName>
</protein>
<dbReference type="Proteomes" id="UP001165160">
    <property type="component" value="Unassembled WGS sequence"/>
</dbReference>
<evidence type="ECO:0000313" key="2">
    <source>
        <dbReference type="EMBL" id="GMI15803.1"/>
    </source>
</evidence>
<feature type="compositionally biased region" description="Basic and acidic residues" evidence="1">
    <location>
        <begin position="241"/>
        <end position="256"/>
    </location>
</feature>
<name>A0A9W7FPR5_9STRA</name>
<feature type="region of interest" description="Disordered" evidence="1">
    <location>
        <begin position="238"/>
        <end position="437"/>
    </location>
</feature>
<feature type="region of interest" description="Disordered" evidence="1">
    <location>
        <begin position="182"/>
        <end position="205"/>
    </location>
</feature>
<comment type="caution">
    <text evidence="2">The sequence shown here is derived from an EMBL/GenBank/DDBJ whole genome shotgun (WGS) entry which is preliminary data.</text>
</comment>
<organism evidence="2 3">
    <name type="scientific">Triparma verrucosa</name>
    <dbReference type="NCBI Taxonomy" id="1606542"/>
    <lineage>
        <taxon>Eukaryota</taxon>
        <taxon>Sar</taxon>
        <taxon>Stramenopiles</taxon>
        <taxon>Ochrophyta</taxon>
        <taxon>Bolidophyceae</taxon>
        <taxon>Parmales</taxon>
        <taxon>Triparmaceae</taxon>
        <taxon>Triparma</taxon>
    </lineage>
</organism>
<feature type="compositionally biased region" description="Polar residues" evidence="1">
    <location>
        <begin position="269"/>
        <end position="287"/>
    </location>
</feature>
<reference evidence="3" key="1">
    <citation type="journal article" date="2023" name="Commun. Biol.">
        <title>Genome analysis of Parmales, the sister group of diatoms, reveals the evolutionary specialization of diatoms from phago-mixotrophs to photoautotrophs.</title>
        <authorList>
            <person name="Ban H."/>
            <person name="Sato S."/>
            <person name="Yoshikawa S."/>
            <person name="Yamada K."/>
            <person name="Nakamura Y."/>
            <person name="Ichinomiya M."/>
            <person name="Sato N."/>
            <person name="Blanc-Mathieu R."/>
            <person name="Endo H."/>
            <person name="Kuwata A."/>
            <person name="Ogata H."/>
        </authorList>
    </citation>
    <scope>NUCLEOTIDE SEQUENCE [LARGE SCALE GENOMIC DNA]</scope>
    <source>
        <strain evidence="3">NIES 3699</strain>
    </source>
</reference>